<dbReference type="GO" id="GO:0003677">
    <property type="term" value="F:DNA binding"/>
    <property type="evidence" value="ECO:0007669"/>
    <property type="project" value="UniProtKB-KW"/>
</dbReference>
<protein>
    <submittedName>
        <fullName evidence="2">Predicted transcriptional regulator YdeE, contains AraC-type DNA-binding domain</fullName>
    </submittedName>
</protein>
<dbReference type="EMBL" id="FWXH01000002">
    <property type="protein sequence ID" value="SMC16891.1"/>
    <property type="molecule type" value="Genomic_DNA"/>
</dbReference>
<dbReference type="InterPro" id="IPR029441">
    <property type="entry name" value="Cass2"/>
</dbReference>
<accession>A0A1W1X0I6</accession>
<dbReference type="OrthoDB" id="9801008at2"/>
<dbReference type="AlphaFoldDB" id="A0A1W1X0I6"/>
<dbReference type="InterPro" id="IPR011256">
    <property type="entry name" value="Reg_factor_effector_dom_sf"/>
</dbReference>
<sequence length="151" mass="17235">MDYEIVKVNEKLVAGITATTSNKDENMTQIIGGLWQSFFDRNIYTSISNKKNNYIIGLYSNYENGVNGSYDATVCCEVSTCDNLPHGVNVKTIPSGKYAKFVVHGHMQKAVSEFWEKLWSMDLDRKFSSDFEEYQNSDMENCDIHVYIALN</sequence>
<dbReference type="Proteomes" id="UP000192468">
    <property type="component" value="Unassembled WGS sequence"/>
</dbReference>
<dbReference type="SUPFAM" id="SSF55136">
    <property type="entry name" value="Probable bacterial effector-binding domain"/>
    <property type="match status" value="1"/>
</dbReference>
<organism evidence="2 3">
    <name type="scientific">Clostridium acidisoli DSM 12555</name>
    <dbReference type="NCBI Taxonomy" id="1121291"/>
    <lineage>
        <taxon>Bacteria</taxon>
        <taxon>Bacillati</taxon>
        <taxon>Bacillota</taxon>
        <taxon>Clostridia</taxon>
        <taxon>Eubacteriales</taxon>
        <taxon>Clostridiaceae</taxon>
        <taxon>Clostridium</taxon>
    </lineage>
</organism>
<gene>
    <name evidence="2" type="ORF">SAMN02745134_00179</name>
</gene>
<dbReference type="RefSeq" id="WP_084113394.1">
    <property type="nucleotide sequence ID" value="NZ_FWXH01000002.1"/>
</dbReference>
<dbReference type="PANTHER" id="PTHR36444:SF2">
    <property type="entry name" value="TRANSCRIPTIONAL REGULATOR PROTEIN YOBU-RELATED"/>
    <property type="match status" value="1"/>
</dbReference>
<dbReference type="Gene3D" id="3.20.80.10">
    <property type="entry name" value="Regulatory factor, effector binding domain"/>
    <property type="match status" value="1"/>
</dbReference>
<name>A0A1W1X0I6_9CLOT</name>
<dbReference type="PANTHER" id="PTHR36444">
    <property type="entry name" value="TRANSCRIPTIONAL REGULATOR PROTEIN YOBU-RELATED"/>
    <property type="match status" value="1"/>
</dbReference>
<evidence type="ECO:0000313" key="2">
    <source>
        <dbReference type="EMBL" id="SMC16891.1"/>
    </source>
</evidence>
<keyword evidence="2" id="KW-0238">DNA-binding</keyword>
<keyword evidence="3" id="KW-1185">Reference proteome</keyword>
<dbReference type="InterPro" id="IPR053182">
    <property type="entry name" value="YobU-like_regulator"/>
</dbReference>
<reference evidence="2 3" key="1">
    <citation type="submission" date="2017-04" db="EMBL/GenBank/DDBJ databases">
        <authorList>
            <person name="Afonso C.L."/>
            <person name="Miller P.J."/>
            <person name="Scott M.A."/>
            <person name="Spackman E."/>
            <person name="Goraichik I."/>
            <person name="Dimitrov K.M."/>
            <person name="Suarez D.L."/>
            <person name="Swayne D.E."/>
        </authorList>
    </citation>
    <scope>NUCLEOTIDE SEQUENCE [LARGE SCALE GENOMIC DNA]</scope>
    <source>
        <strain evidence="2 3">DSM 12555</strain>
    </source>
</reference>
<dbReference type="Pfam" id="PF14526">
    <property type="entry name" value="Cass2"/>
    <property type="match status" value="1"/>
</dbReference>
<feature type="domain" description="AraC effector-binding" evidence="1">
    <location>
        <begin position="1"/>
        <end position="151"/>
    </location>
</feature>
<dbReference type="SMART" id="SM00871">
    <property type="entry name" value="AraC_E_bind"/>
    <property type="match status" value="1"/>
</dbReference>
<evidence type="ECO:0000313" key="3">
    <source>
        <dbReference type="Proteomes" id="UP000192468"/>
    </source>
</evidence>
<dbReference type="STRING" id="1121291.SAMN02745134_00179"/>
<dbReference type="InterPro" id="IPR010499">
    <property type="entry name" value="AraC_E-bd"/>
</dbReference>
<proteinExistence type="predicted"/>
<evidence type="ECO:0000259" key="1">
    <source>
        <dbReference type="SMART" id="SM00871"/>
    </source>
</evidence>